<comment type="similarity">
    <text evidence="1">Belongs to the glycosyltransferase 20 family.</text>
</comment>
<dbReference type="PANTHER" id="PTHR10788:SF106">
    <property type="entry name" value="BCDNA.GH08860"/>
    <property type="match status" value="1"/>
</dbReference>
<sequence>MVTAIEPIMQACGGMWIAYGSGDADKLTVDQNDKLKVPPDEPKYTLKRIWLSEKEEAGYYYGFSNEGLWPLCHIAYTRPTFKKEDWEEYKKVNGKFAQTILSEIKNIERPIVLIQDFHLALVPRMIKNSRPDASVGIFWHIPWPNSESFSVCPWKKEIIDGMLGADLIGFQTQLHCNNFVETVSREIESLFDFEQLTITRQDHTSYVKPFPVSIAFPNPSKNRDTNFDPKKLLKSLSVKTKYIGLGVDRLDYTKGILERLKAIEIFLRKYPGYVANFTFIQIAAPSRSKIKQYQKFTEDVEKEVERINNIFRKNGWKPILFFKRYHTRWEIDRLYRLANVCLVTSLHDGMNLVAKEFVAARSDNKGVLLLSQFTGASRELKDALIINPYNGEQTADAIKVGLELSPSEQTKKMRRMREVVKNYNIYRWSAELLKTIINI</sequence>
<evidence type="ECO:0000313" key="3">
    <source>
        <dbReference type="Proteomes" id="UP000177324"/>
    </source>
</evidence>
<organism evidence="2 3">
    <name type="scientific">Candidatus Chisholmbacteria bacterium RIFCSPHIGHO2_01_FULL_48_12</name>
    <dbReference type="NCBI Taxonomy" id="1797589"/>
    <lineage>
        <taxon>Bacteria</taxon>
        <taxon>Candidatus Chisholmiibacteriota</taxon>
    </lineage>
</organism>
<proteinExistence type="inferred from homology"/>
<dbReference type="AlphaFoldDB" id="A0A1G1VNS4"/>
<dbReference type="InterPro" id="IPR001830">
    <property type="entry name" value="Glyco_trans_20"/>
</dbReference>
<reference evidence="2 3" key="1">
    <citation type="journal article" date="2016" name="Nat. Commun.">
        <title>Thousands of microbial genomes shed light on interconnected biogeochemical processes in an aquifer system.</title>
        <authorList>
            <person name="Anantharaman K."/>
            <person name="Brown C.T."/>
            <person name="Hug L.A."/>
            <person name="Sharon I."/>
            <person name="Castelle C.J."/>
            <person name="Probst A.J."/>
            <person name="Thomas B.C."/>
            <person name="Singh A."/>
            <person name="Wilkins M.J."/>
            <person name="Karaoz U."/>
            <person name="Brodie E.L."/>
            <person name="Williams K.H."/>
            <person name="Hubbard S.S."/>
            <person name="Banfield J.F."/>
        </authorList>
    </citation>
    <scope>NUCLEOTIDE SEQUENCE [LARGE SCALE GENOMIC DNA]</scope>
</reference>
<dbReference type="EMBL" id="MHCH01000037">
    <property type="protein sequence ID" value="OGY16887.1"/>
    <property type="molecule type" value="Genomic_DNA"/>
</dbReference>
<comment type="caution">
    <text evidence="2">The sequence shown here is derived from an EMBL/GenBank/DDBJ whole genome shotgun (WGS) entry which is preliminary data.</text>
</comment>
<gene>
    <name evidence="2" type="ORF">A2784_03010</name>
</gene>
<dbReference type="Gene3D" id="3.40.50.2000">
    <property type="entry name" value="Glycogen Phosphorylase B"/>
    <property type="match status" value="2"/>
</dbReference>
<dbReference type="CDD" id="cd03788">
    <property type="entry name" value="GT20_TPS"/>
    <property type="match status" value="1"/>
</dbReference>
<evidence type="ECO:0000256" key="1">
    <source>
        <dbReference type="ARBA" id="ARBA00008799"/>
    </source>
</evidence>
<evidence type="ECO:0000313" key="2">
    <source>
        <dbReference type="EMBL" id="OGY16887.1"/>
    </source>
</evidence>
<dbReference type="Pfam" id="PF00982">
    <property type="entry name" value="Glyco_transf_20"/>
    <property type="match status" value="1"/>
</dbReference>
<protein>
    <submittedName>
        <fullName evidence="2">Uncharacterized protein</fullName>
    </submittedName>
</protein>
<accession>A0A1G1VNS4</accession>
<dbReference type="GO" id="GO:0005992">
    <property type="term" value="P:trehalose biosynthetic process"/>
    <property type="evidence" value="ECO:0007669"/>
    <property type="project" value="InterPro"/>
</dbReference>
<dbReference type="Proteomes" id="UP000177324">
    <property type="component" value="Unassembled WGS sequence"/>
</dbReference>
<dbReference type="SUPFAM" id="SSF53756">
    <property type="entry name" value="UDP-Glycosyltransferase/glycogen phosphorylase"/>
    <property type="match status" value="1"/>
</dbReference>
<name>A0A1G1VNS4_9BACT</name>
<dbReference type="GO" id="GO:0003825">
    <property type="term" value="F:alpha,alpha-trehalose-phosphate synthase (UDP-forming) activity"/>
    <property type="evidence" value="ECO:0007669"/>
    <property type="project" value="TreeGrafter"/>
</dbReference>
<dbReference type="STRING" id="1797589.A2784_03010"/>
<dbReference type="PANTHER" id="PTHR10788">
    <property type="entry name" value="TREHALOSE-6-PHOSPHATE SYNTHASE"/>
    <property type="match status" value="1"/>
</dbReference>